<proteinExistence type="predicted"/>
<feature type="compositionally biased region" description="Basic and acidic residues" evidence="1">
    <location>
        <begin position="93"/>
        <end position="105"/>
    </location>
</feature>
<dbReference type="EMBL" id="UARK01000001">
    <property type="protein sequence ID" value="SPW24046.1"/>
    <property type="molecule type" value="Genomic_DNA"/>
</dbReference>
<reference evidence="2 3" key="1">
    <citation type="submission" date="2018-06" db="EMBL/GenBank/DDBJ databases">
        <authorList>
            <consortium name="Pathogen Informatics"/>
            <person name="Doyle S."/>
        </authorList>
    </citation>
    <scope>NUCLEOTIDE SEQUENCE [LARGE SCALE GENOMIC DNA]</scope>
    <source>
        <strain evidence="2 3">NCTC10254</strain>
    </source>
</reference>
<gene>
    <name evidence="2" type="ORF">NCTC10254_00410</name>
</gene>
<evidence type="ECO:0000313" key="3">
    <source>
        <dbReference type="Proteomes" id="UP000249886"/>
    </source>
</evidence>
<sequence>MDVKNSPAGHVTEKCAIRQMSFSTDDNEYYELVHLFAPQNKQNLPASSGDEMKLKTAATKRLTKAKAGYRRLSTPILPGETYNEVFGTNDSVKTPEPKSSEARNF</sequence>
<accession>A0A6H9XN70</accession>
<protein>
    <submittedName>
        <fullName evidence="2">Uncharacterized protein</fullName>
    </submittedName>
</protein>
<dbReference type="AlphaFoldDB" id="A0A6H9XN70"/>
<feature type="region of interest" description="Disordered" evidence="1">
    <location>
        <begin position="80"/>
        <end position="105"/>
    </location>
</feature>
<organism evidence="2 3">
    <name type="scientific">Corynebacterium matruchotii</name>
    <dbReference type="NCBI Taxonomy" id="43768"/>
    <lineage>
        <taxon>Bacteria</taxon>
        <taxon>Bacillati</taxon>
        <taxon>Actinomycetota</taxon>
        <taxon>Actinomycetes</taxon>
        <taxon>Mycobacteriales</taxon>
        <taxon>Corynebacteriaceae</taxon>
        <taxon>Corynebacterium</taxon>
    </lineage>
</organism>
<evidence type="ECO:0000313" key="2">
    <source>
        <dbReference type="EMBL" id="SPW24046.1"/>
    </source>
</evidence>
<name>A0A6H9XN70_9CORY</name>
<comment type="caution">
    <text evidence="2">The sequence shown here is derived from an EMBL/GenBank/DDBJ whole genome shotgun (WGS) entry which is preliminary data.</text>
</comment>
<dbReference type="Proteomes" id="UP000249886">
    <property type="component" value="Unassembled WGS sequence"/>
</dbReference>
<evidence type="ECO:0000256" key="1">
    <source>
        <dbReference type="SAM" id="MobiDB-lite"/>
    </source>
</evidence>